<evidence type="ECO:0000313" key="2">
    <source>
        <dbReference type="Proteomes" id="UP001597492"/>
    </source>
</evidence>
<dbReference type="PANTHER" id="PTHR31340">
    <property type="entry name" value="MITOCHONDRIAL GENOME MAINTENANCE EXONUCLEASE 1"/>
    <property type="match status" value="1"/>
</dbReference>
<evidence type="ECO:0000313" key="1">
    <source>
        <dbReference type="EMBL" id="MFD2757076.1"/>
    </source>
</evidence>
<gene>
    <name evidence="1" type="ORF">ACFSW7_01640</name>
</gene>
<comment type="caution">
    <text evidence="1">The sequence shown here is derived from an EMBL/GenBank/DDBJ whole genome shotgun (WGS) entry which is preliminary data.</text>
</comment>
<name>A0ABW5UU14_9MICO</name>
<keyword evidence="2" id="KW-1185">Reference proteome</keyword>
<accession>A0ABW5UU14</accession>
<proteinExistence type="predicted"/>
<organism evidence="1 2">
    <name type="scientific">Gulosibacter faecalis</name>
    <dbReference type="NCBI Taxonomy" id="272240"/>
    <lineage>
        <taxon>Bacteria</taxon>
        <taxon>Bacillati</taxon>
        <taxon>Actinomycetota</taxon>
        <taxon>Actinomycetes</taxon>
        <taxon>Micrococcales</taxon>
        <taxon>Microbacteriaceae</taxon>
        <taxon>Gulosibacter</taxon>
    </lineage>
</organism>
<dbReference type="RefSeq" id="WP_390294716.1">
    <property type="nucleotide sequence ID" value="NZ_JBHUNE010000001.1"/>
</dbReference>
<protein>
    <recommendedName>
        <fullName evidence="3">PD-(D/E)XK endonuclease-like domain-containing protein</fullName>
    </recommendedName>
</protein>
<dbReference type="EMBL" id="JBHUNE010000001">
    <property type="protein sequence ID" value="MFD2757076.1"/>
    <property type="molecule type" value="Genomic_DNA"/>
</dbReference>
<dbReference type="Proteomes" id="UP001597492">
    <property type="component" value="Unassembled WGS sequence"/>
</dbReference>
<sequence>MDGVTTLLSNGLPKPALINWAANTTADYAVNNWDELAEMPIASRLKTLKDARYADRDAAAKRGTEVHDLAEQLAHGEDVEVPDEIRGHVESAAAFLDDFEVELILSETPCFHEKALYGGTFDLLLRSKKFPGKVILADWKTNRSGIYPETALQLTAYARSTHYAKADGSLGLTADLGITDLWAIWIRSDGYAVYPMEFSQATWHAFGHIAQVAKTASNRDVADTWKKPEIVAPSSKEEAA</sequence>
<dbReference type="PANTHER" id="PTHR31340:SF3">
    <property type="entry name" value="MITOCHONDRIAL GENOME MAINTENANCE EXONUCLEASE 1"/>
    <property type="match status" value="1"/>
</dbReference>
<evidence type="ECO:0008006" key="3">
    <source>
        <dbReference type="Google" id="ProtNLM"/>
    </source>
</evidence>
<reference evidence="2" key="1">
    <citation type="journal article" date="2019" name="Int. J. Syst. Evol. Microbiol.">
        <title>The Global Catalogue of Microorganisms (GCM) 10K type strain sequencing project: providing services to taxonomists for standard genome sequencing and annotation.</title>
        <authorList>
            <consortium name="The Broad Institute Genomics Platform"/>
            <consortium name="The Broad Institute Genome Sequencing Center for Infectious Disease"/>
            <person name="Wu L."/>
            <person name="Ma J."/>
        </authorList>
    </citation>
    <scope>NUCLEOTIDE SEQUENCE [LARGE SCALE GENOMIC DNA]</scope>
    <source>
        <strain evidence="2">TISTR 1514</strain>
    </source>
</reference>